<dbReference type="InterPro" id="IPR011527">
    <property type="entry name" value="ABC1_TM_dom"/>
</dbReference>
<dbReference type="EMBL" id="PGCI01000719">
    <property type="protein sequence ID" value="PLW19163.1"/>
    <property type="molecule type" value="Genomic_DNA"/>
</dbReference>
<dbReference type="InterPro" id="IPR017871">
    <property type="entry name" value="ABC_transporter-like_CS"/>
</dbReference>
<dbReference type="Gene3D" id="1.20.1560.10">
    <property type="entry name" value="ABC transporter type 1, transmembrane domain"/>
    <property type="match status" value="1"/>
</dbReference>
<sequence length="426" mass="47445">MRDVFVIDEVIARVFSGFLRISASVVSVVVVVSWALPPFFLVGIPLLISYKSVQSYYLATSREIKRIDAITKSPIFAMLGETLVGVATIRAFGEQGRFVAENEAKVDHNHEACFASIGANCWLAVRLEFIGNVLILTAASFAAEVETNIVSCERVIEYTKLKQEGPWESDQQHRPNPSWPKKGEIVFQDVQCRYRDGLDVVLKGVDFKVQAQEKIGICGRTGAGKSTIALSLFRLVEKAAGRILIDGVDISHIGLNDLRSKISIIPQDSQCFEGTWRANLDPEGSKTDEELWRVLEHCKLKPHIQSLEGGLEAKIEEGGHNLSHGQRQLLCLSRAMLLKSSKILLMDEATSSVDPETDSDIQAVIRKEFQSFTVLVIAHRLNTIMDCNKVLVVDKGKVIEFDSPHILRENKDSEFYKMCQEAGLID</sequence>
<name>A0A2N5T0Y5_9BASI</name>
<keyword evidence="4 10" id="KW-0812">Transmembrane</keyword>
<evidence type="ECO:0000256" key="7">
    <source>
        <dbReference type="ARBA" id="ARBA00022840"/>
    </source>
</evidence>
<dbReference type="GO" id="GO:0005524">
    <property type="term" value="F:ATP binding"/>
    <property type="evidence" value="ECO:0007669"/>
    <property type="project" value="UniProtKB-KW"/>
</dbReference>
<evidence type="ECO:0000256" key="8">
    <source>
        <dbReference type="ARBA" id="ARBA00022989"/>
    </source>
</evidence>
<evidence type="ECO:0000259" key="11">
    <source>
        <dbReference type="PROSITE" id="PS50893"/>
    </source>
</evidence>
<dbReference type="GO" id="GO:0016887">
    <property type="term" value="F:ATP hydrolysis activity"/>
    <property type="evidence" value="ECO:0007669"/>
    <property type="project" value="InterPro"/>
</dbReference>
<keyword evidence="9 10" id="KW-0472">Membrane</keyword>
<dbReference type="InterPro" id="IPR050173">
    <property type="entry name" value="ABC_transporter_C-like"/>
</dbReference>
<dbReference type="SMART" id="SM00382">
    <property type="entry name" value="AAA"/>
    <property type="match status" value="1"/>
</dbReference>
<accession>A0A2N5T0Y5</accession>
<dbReference type="CDD" id="cd03244">
    <property type="entry name" value="ABCC_MRP_domain2"/>
    <property type="match status" value="1"/>
</dbReference>
<dbReference type="InterPro" id="IPR027417">
    <property type="entry name" value="P-loop_NTPase"/>
</dbReference>
<evidence type="ECO:0000313" key="13">
    <source>
        <dbReference type="EMBL" id="PLW19163.1"/>
    </source>
</evidence>
<dbReference type="SUPFAM" id="SSF90123">
    <property type="entry name" value="ABC transporter transmembrane region"/>
    <property type="match status" value="1"/>
</dbReference>
<evidence type="ECO:0000256" key="1">
    <source>
        <dbReference type="ARBA" id="ARBA00004128"/>
    </source>
</evidence>
<protein>
    <recommendedName>
        <fullName evidence="15">ABC transporter domain-containing protein</fullName>
    </recommendedName>
</protein>
<feature type="domain" description="ABC transporter" evidence="11">
    <location>
        <begin position="185"/>
        <end position="420"/>
    </location>
</feature>
<dbReference type="PANTHER" id="PTHR24223">
    <property type="entry name" value="ATP-BINDING CASSETTE SUB-FAMILY C"/>
    <property type="match status" value="1"/>
</dbReference>
<keyword evidence="7" id="KW-0067">ATP-binding</keyword>
<dbReference type="Pfam" id="PF00664">
    <property type="entry name" value="ABC_membrane"/>
    <property type="match status" value="1"/>
</dbReference>
<feature type="transmembrane region" description="Helical" evidence="10">
    <location>
        <begin position="21"/>
        <end position="48"/>
    </location>
</feature>
<keyword evidence="6" id="KW-0547">Nucleotide-binding</keyword>
<keyword evidence="5" id="KW-0677">Repeat</keyword>
<dbReference type="Gene3D" id="3.40.50.300">
    <property type="entry name" value="P-loop containing nucleotide triphosphate hydrolases"/>
    <property type="match status" value="1"/>
</dbReference>
<reference evidence="13 14" key="1">
    <citation type="submission" date="2017-11" db="EMBL/GenBank/DDBJ databases">
        <title>De novo assembly and phasing of dikaryotic genomes from two isolates of Puccinia coronata f. sp. avenae, the causal agent of oat crown rust.</title>
        <authorList>
            <person name="Miller M.E."/>
            <person name="Zhang Y."/>
            <person name="Omidvar V."/>
            <person name="Sperschneider J."/>
            <person name="Schwessinger B."/>
            <person name="Raley C."/>
            <person name="Palmer J.M."/>
            <person name="Garnica D."/>
            <person name="Upadhyaya N."/>
            <person name="Rathjen J."/>
            <person name="Taylor J.M."/>
            <person name="Park R.F."/>
            <person name="Dodds P.N."/>
            <person name="Hirsch C.D."/>
            <person name="Kianian S.F."/>
            <person name="Figueroa M."/>
        </authorList>
    </citation>
    <scope>NUCLEOTIDE SEQUENCE [LARGE SCALE GENOMIC DNA]</scope>
    <source>
        <strain evidence="13">12SD80</strain>
    </source>
</reference>
<dbReference type="InterPro" id="IPR036640">
    <property type="entry name" value="ABC1_TM_sf"/>
</dbReference>
<keyword evidence="3" id="KW-0813">Transport</keyword>
<evidence type="ECO:0000256" key="4">
    <source>
        <dbReference type="ARBA" id="ARBA00022692"/>
    </source>
</evidence>
<organism evidence="13 14">
    <name type="scientific">Puccinia coronata f. sp. avenae</name>
    <dbReference type="NCBI Taxonomy" id="200324"/>
    <lineage>
        <taxon>Eukaryota</taxon>
        <taxon>Fungi</taxon>
        <taxon>Dikarya</taxon>
        <taxon>Basidiomycota</taxon>
        <taxon>Pucciniomycotina</taxon>
        <taxon>Pucciniomycetes</taxon>
        <taxon>Pucciniales</taxon>
        <taxon>Pucciniaceae</taxon>
        <taxon>Puccinia</taxon>
    </lineage>
</organism>
<evidence type="ECO:0000256" key="3">
    <source>
        <dbReference type="ARBA" id="ARBA00022448"/>
    </source>
</evidence>
<keyword evidence="8 10" id="KW-1133">Transmembrane helix</keyword>
<evidence type="ECO:0000256" key="2">
    <source>
        <dbReference type="ARBA" id="ARBA00009726"/>
    </source>
</evidence>
<dbReference type="SUPFAM" id="SSF52540">
    <property type="entry name" value="P-loop containing nucleoside triphosphate hydrolases"/>
    <property type="match status" value="1"/>
</dbReference>
<evidence type="ECO:0000313" key="14">
    <source>
        <dbReference type="Proteomes" id="UP000235392"/>
    </source>
</evidence>
<dbReference type="PROSITE" id="PS00211">
    <property type="entry name" value="ABC_TRANSPORTER_1"/>
    <property type="match status" value="1"/>
</dbReference>
<gene>
    <name evidence="13" type="ORF">PCASD_20539</name>
</gene>
<comment type="subcellular location">
    <subcellularLocation>
        <location evidence="1">Vacuole membrane</location>
        <topology evidence="1">Multi-pass membrane protein</topology>
    </subcellularLocation>
</comment>
<evidence type="ECO:0000256" key="10">
    <source>
        <dbReference type="SAM" id="Phobius"/>
    </source>
</evidence>
<dbReference type="AlphaFoldDB" id="A0A2N5T0Y5"/>
<dbReference type="GO" id="GO:0140359">
    <property type="term" value="F:ABC-type transporter activity"/>
    <property type="evidence" value="ECO:0007669"/>
    <property type="project" value="InterPro"/>
</dbReference>
<dbReference type="PANTHER" id="PTHR24223:SF443">
    <property type="entry name" value="MULTIDRUG-RESISTANCE LIKE PROTEIN 1, ISOFORM I"/>
    <property type="match status" value="1"/>
</dbReference>
<dbReference type="PROSITE" id="PS50893">
    <property type="entry name" value="ABC_TRANSPORTER_2"/>
    <property type="match status" value="1"/>
</dbReference>
<evidence type="ECO:0000259" key="12">
    <source>
        <dbReference type="PROSITE" id="PS50929"/>
    </source>
</evidence>
<dbReference type="Pfam" id="PF00005">
    <property type="entry name" value="ABC_tran"/>
    <property type="match status" value="1"/>
</dbReference>
<dbReference type="InterPro" id="IPR003593">
    <property type="entry name" value="AAA+_ATPase"/>
</dbReference>
<dbReference type="InterPro" id="IPR003439">
    <property type="entry name" value="ABC_transporter-like_ATP-bd"/>
</dbReference>
<dbReference type="FunFam" id="3.40.50.300:FF:000610">
    <property type="entry name" value="Multidrug resistance-associated ABC transporter"/>
    <property type="match status" value="1"/>
</dbReference>
<evidence type="ECO:0000256" key="5">
    <source>
        <dbReference type="ARBA" id="ARBA00022737"/>
    </source>
</evidence>
<evidence type="ECO:0000256" key="9">
    <source>
        <dbReference type="ARBA" id="ARBA00023136"/>
    </source>
</evidence>
<comment type="similarity">
    <text evidence="2">Belongs to the ABC transporter superfamily. ABCC family. Conjugate transporter (TC 3.A.1.208) subfamily.</text>
</comment>
<proteinExistence type="inferred from homology"/>
<comment type="caution">
    <text evidence="13">The sequence shown here is derived from an EMBL/GenBank/DDBJ whole genome shotgun (WGS) entry which is preliminary data.</text>
</comment>
<evidence type="ECO:0000256" key="6">
    <source>
        <dbReference type="ARBA" id="ARBA00022741"/>
    </source>
</evidence>
<evidence type="ECO:0008006" key="15">
    <source>
        <dbReference type="Google" id="ProtNLM"/>
    </source>
</evidence>
<dbReference type="PROSITE" id="PS50929">
    <property type="entry name" value="ABC_TM1F"/>
    <property type="match status" value="1"/>
</dbReference>
<feature type="domain" description="ABC transmembrane type-1" evidence="12">
    <location>
        <begin position="1"/>
        <end position="143"/>
    </location>
</feature>
<dbReference type="GO" id="GO:0000329">
    <property type="term" value="C:fungal-type vacuole membrane"/>
    <property type="evidence" value="ECO:0007669"/>
    <property type="project" value="UniProtKB-ARBA"/>
</dbReference>
<dbReference type="Proteomes" id="UP000235392">
    <property type="component" value="Unassembled WGS sequence"/>
</dbReference>